<accession>A0AAN7JB35</accession>
<name>A0AAN7JB35_QUERU</name>
<organism evidence="2 3">
    <name type="scientific">Quercus rubra</name>
    <name type="common">Northern red oak</name>
    <name type="synonym">Quercus borealis</name>
    <dbReference type="NCBI Taxonomy" id="3512"/>
    <lineage>
        <taxon>Eukaryota</taxon>
        <taxon>Viridiplantae</taxon>
        <taxon>Streptophyta</taxon>
        <taxon>Embryophyta</taxon>
        <taxon>Tracheophyta</taxon>
        <taxon>Spermatophyta</taxon>
        <taxon>Magnoliopsida</taxon>
        <taxon>eudicotyledons</taxon>
        <taxon>Gunneridae</taxon>
        <taxon>Pentapetalae</taxon>
        <taxon>rosids</taxon>
        <taxon>fabids</taxon>
        <taxon>Fagales</taxon>
        <taxon>Fagaceae</taxon>
        <taxon>Quercus</taxon>
    </lineage>
</organism>
<sequence length="108" mass="11869">MGLVKLKSEKGWKTEVPTNLSISRRDMMIYLTAGIFSGPTEPVEARVVKPEIRRKIREKDGLSKPKNENGTKTPSAPPSAKEKKLSLLPPLPIPSPNSKEPLVEATLP</sequence>
<dbReference type="EMBL" id="JAXUIC010000002">
    <property type="protein sequence ID" value="KAK4604497.1"/>
    <property type="molecule type" value="Genomic_DNA"/>
</dbReference>
<evidence type="ECO:0000313" key="3">
    <source>
        <dbReference type="Proteomes" id="UP001324115"/>
    </source>
</evidence>
<gene>
    <name evidence="2" type="ORF">RGQ29_012832</name>
</gene>
<reference evidence="2 3" key="1">
    <citation type="journal article" date="2023" name="G3 (Bethesda)">
        <title>A haplotype-resolved chromosome-scale genome for Quercus rubra L. provides insights into the genetics of adaptive traits for red oak species.</title>
        <authorList>
            <person name="Kapoor B."/>
            <person name="Jenkins J."/>
            <person name="Schmutz J."/>
            <person name="Zhebentyayeva T."/>
            <person name="Kuelheim C."/>
            <person name="Coggeshall M."/>
            <person name="Heim C."/>
            <person name="Lasky J.R."/>
            <person name="Leites L."/>
            <person name="Islam-Faridi N."/>
            <person name="Romero-Severson J."/>
            <person name="DeLeo V.L."/>
            <person name="Lucas S.M."/>
            <person name="Lazic D."/>
            <person name="Gailing O."/>
            <person name="Carlson J."/>
            <person name="Staton M."/>
        </authorList>
    </citation>
    <scope>NUCLEOTIDE SEQUENCE [LARGE SCALE GENOMIC DNA]</scope>
    <source>
        <strain evidence="2">Pseudo-F2</strain>
    </source>
</reference>
<keyword evidence="3" id="KW-1185">Reference proteome</keyword>
<evidence type="ECO:0000256" key="1">
    <source>
        <dbReference type="SAM" id="MobiDB-lite"/>
    </source>
</evidence>
<feature type="region of interest" description="Disordered" evidence="1">
    <location>
        <begin position="47"/>
        <end position="108"/>
    </location>
</feature>
<comment type="caution">
    <text evidence="2">The sequence shown here is derived from an EMBL/GenBank/DDBJ whole genome shotgun (WGS) entry which is preliminary data.</text>
</comment>
<dbReference type="AlphaFoldDB" id="A0AAN7JB35"/>
<evidence type="ECO:0000313" key="2">
    <source>
        <dbReference type="EMBL" id="KAK4604497.1"/>
    </source>
</evidence>
<feature type="compositionally biased region" description="Basic and acidic residues" evidence="1">
    <location>
        <begin position="47"/>
        <end position="69"/>
    </location>
</feature>
<dbReference type="Proteomes" id="UP001324115">
    <property type="component" value="Unassembled WGS sequence"/>
</dbReference>
<proteinExistence type="predicted"/>
<protein>
    <submittedName>
        <fullName evidence="2">Uncharacterized protein</fullName>
    </submittedName>
</protein>